<feature type="compositionally biased region" description="Basic and acidic residues" evidence="3">
    <location>
        <begin position="127"/>
        <end position="139"/>
    </location>
</feature>
<dbReference type="PROSITE" id="PS01180">
    <property type="entry name" value="CUB"/>
    <property type="match status" value="1"/>
</dbReference>
<dbReference type="Proteomes" id="UP000265200">
    <property type="component" value="Chromosome 17"/>
</dbReference>
<evidence type="ECO:0000256" key="2">
    <source>
        <dbReference type="PROSITE-ProRule" id="PRU00059"/>
    </source>
</evidence>
<dbReference type="Ensembl" id="ENSORLT00015011484.1">
    <property type="protein sequence ID" value="ENSORLP00015023044.1"/>
    <property type="gene ID" value="ENSORLG00015002771.1"/>
</dbReference>
<keyword evidence="1" id="KW-1015">Disulfide bond</keyword>
<feature type="region of interest" description="Disordered" evidence="3">
    <location>
        <begin position="122"/>
        <end position="156"/>
    </location>
</feature>
<protein>
    <recommendedName>
        <fullName evidence="5">CUB domain-containing protein</fullName>
    </recommendedName>
</protein>
<dbReference type="AlphaFoldDB" id="A0A3P9ISQ7"/>
<dbReference type="Pfam" id="PF00431">
    <property type="entry name" value="CUB"/>
    <property type="match status" value="1"/>
</dbReference>
<dbReference type="SUPFAM" id="SSF49854">
    <property type="entry name" value="Spermadhesin, CUB domain"/>
    <property type="match status" value="1"/>
</dbReference>
<reference evidence="6 7" key="2">
    <citation type="submission" date="2017-04" db="EMBL/GenBank/DDBJ databases">
        <title>CpG methylation of centromeres and impact of large insertions on vertebrate speciation.</title>
        <authorList>
            <person name="Ichikawa K."/>
            <person name="Yoshimura J."/>
            <person name="Morishita S."/>
        </authorList>
    </citation>
    <scope>NUCLEOTIDE SEQUENCE</scope>
    <source>
        <strain evidence="6 7">HSOK</strain>
    </source>
</reference>
<reference evidence="6" key="4">
    <citation type="submission" date="2025-09" db="UniProtKB">
        <authorList>
            <consortium name="Ensembl"/>
        </authorList>
    </citation>
    <scope>IDENTIFICATION</scope>
    <source>
        <strain evidence="6">HSOK</strain>
    </source>
</reference>
<organism evidence="6 7">
    <name type="scientific">Oryzias latipes</name>
    <name type="common">Japanese rice fish</name>
    <name type="synonym">Japanese killifish</name>
    <dbReference type="NCBI Taxonomy" id="8090"/>
    <lineage>
        <taxon>Eukaryota</taxon>
        <taxon>Metazoa</taxon>
        <taxon>Chordata</taxon>
        <taxon>Craniata</taxon>
        <taxon>Vertebrata</taxon>
        <taxon>Euteleostomi</taxon>
        <taxon>Actinopterygii</taxon>
        <taxon>Neopterygii</taxon>
        <taxon>Teleostei</taxon>
        <taxon>Neoteleostei</taxon>
        <taxon>Acanthomorphata</taxon>
        <taxon>Ovalentaria</taxon>
        <taxon>Atherinomorphae</taxon>
        <taxon>Beloniformes</taxon>
        <taxon>Adrianichthyidae</taxon>
        <taxon>Oryziinae</taxon>
        <taxon>Oryzias</taxon>
    </lineage>
</organism>
<evidence type="ECO:0000313" key="7">
    <source>
        <dbReference type="Proteomes" id="UP000265200"/>
    </source>
</evidence>
<dbReference type="CDD" id="cd00041">
    <property type="entry name" value="CUB"/>
    <property type="match status" value="1"/>
</dbReference>
<feature type="chain" id="PRO_5018061546" description="CUB domain-containing protein" evidence="4">
    <location>
        <begin position="28"/>
        <end position="156"/>
    </location>
</feature>
<evidence type="ECO:0000259" key="5">
    <source>
        <dbReference type="PROSITE" id="PS01180"/>
    </source>
</evidence>
<evidence type="ECO:0000256" key="1">
    <source>
        <dbReference type="ARBA" id="ARBA00023157"/>
    </source>
</evidence>
<dbReference type="InterPro" id="IPR000859">
    <property type="entry name" value="CUB_dom"/>
</dbReference>
<dbReference type="InterPro" id="IPR035914">
    <property type="entry name" value="Sperma_CUB_dom_sf"/>
</dbReference>
<feature type="compositionally biased region" description="Polar residues" evidence="3">
    <location>
        <begin position="146"/>
        <end position="156"/>
    </location>
</feature>
<evidence type="ECO:0000256" key="3">
    <source>
        <dbReference type="SAM" id="MobiDB-lite"/>
    </source>
</evidence>
<dbReference type="PANTHER" id="PTHR46908:SF8">
    <property type="entry name" value="C-TYPE LECTIN DOMAIN-CONTAINING PROTEIN"/>
    <property type="match status" value="1"/>
</dbReference>
<proteinExistence type="predicted"/>
<reference key="1">
    <citation type="journal article" date="2007" name="Nature">
        <title>The medaka draft genome and insights into vertebrate genome evolution.</title>
        <authorList>
            <person name="Kasahara M."/>
            <person name="Naruse K."/>
            <person name="Sasaki S."/>
            <person name="Nakatani Y."/>
            <person name="Qu W."/>
            <person name="Ahsan B."/>
            <person name="Yamada T."/>
            <person name="Nagayasu Y."/>
            <person name="Doi K."/>
            <person name="Kasai Y."/>
            <person name="Jindo T."/>
            <person name="Kobayashi D."/>
            <person name="Shimada A."/>
            <person name="Toyoda A."/>
            <person name="Kuroki Y."/>
            <person name="Fujiyama A."/>
            <person name="Sasaki T."/>
            <person name="Shimizu A."/>
            <person name="Asakawa S."/>
            <person name="Shimizu N."/>
            <person name="Hashimoto S."/>
            <person name="Yang J."/>
            <person name="Lee Y."/>
            <person name="Matsushima K."/>
            <person name="Sugano S."/>
            <person name="Sakaizumi M."/>
            <person name="Narita T."/>
            <person name="Ohishi K."/>
            <person name="Haga S."/>
            <person name="Ohta F."/>
            <person name="Nomoto H."/>
            <person name="Nogata K."/>
            <person name="Morishita T."/>
            <person name="Endo T."/>
            <person name="Shin-I T."/>
            <person name="Takeda H."/>
            <person name="Morishita S."/>
            <person name="Kohara Y."/>
        </authorList>
    </citation>
    <scope>NUCLEOTIDE SEQUENCE [LARGE SCALE GENOMIC DNA]</scope>
    <source>
        <strain>Hd-rR</strain>
    </source>
</reference>
<dbReference type="FunFam" id="2.60.120.290:FF:000013">
    <property type="entry name" value="Membrane frizzled-related protein"/>
    <property type="match status" value="1"/>
</dbReference>
<dbReference type="PANTHER" id="PTHR46908">
    <property type="entry name" value="CUBILIN-LIKE PROTEIN"/>
    <property type="match status" value="1"/>
</dbReference>
<keyword evidence="4" id="KW-0732">Signal</keyword>
<dbReference type="SMART" id="SM00042">
    <property type="entry name" value="CUB"/>
    <property type="match status" value="1"/>
</dbReference>
<comment type="caution">
    <text evidence="2">Lacks conserved residue(s) required for the propagation of feature annotation.</text>
</comment>
<evidence type="ECO:0000256" key="4">
    <source>
        <dbReference type="SAM" id="SignalP"/>
    </source>
</evidence>
<reference evidence="6" key="3">
    <citation type="submission" date="2025-08" db="UniProtKB">
        <authorList>
            <consortium name="Ensembl"/>
        </authorList>
    </citation>
    <scope>IDENTIFICATION</scope>
    <source>
        <strain evidence="6">HSOK</strain>
    </source>
</reference>
<accession>A0A3P9ISQ7</accession>
<dbReference type="InterPro" id="IPR052129">
    <property type="entry name" value="Spermadhesin-Link_domain"/>
</dbReference>
<feature type="domain" description="CUB" evidence="5">
    <location>
        <begin position="36"/>
        <end position="118"/>
    </location>
</feature>
<sequence>MALRTAIFTHLLLLLLFSTGDLKKGESWFVIFRVKCGGILSAPSGNISSPNFPGLYPYNLHCSWLIVVPEDSSVLLSFHHFELEHHASCAYDYVKIYNGVSEDEGNLLGKFCGDTPPPRGFSAGYTKDPHHQDGSERRNQKFKNMGQFQSKGQIKV</sequence>
<feature type="signal peptide" evidence="4">
    <location>
        <begin position="1"/>
        <end position="27"/>
    </location>
</feature>
<dbReference type="Gene3D" id="2.60.120.290">
    <property type="entry name" value="Spermadhesin, CUB domain"/>
    <property type="match status" value="1"/>
</dbReference>
<name>A0A3P9ISQ7_ORYLA</name>
<evidence type="ECO:0000313" key="6">
    <source>
        <dbReference type="Ensembl" id="ENSORLP00015023044.1"/>
    </source>
</evidence>